<dbReference type="PANTHER" id="PTHR33529">
    <property type="entry name" value="SLR0882 PROTEIN-RELATED"/>
    <property type="match status" value="1"/>
</dbReference>
<keyword evidence="7 9" id="KW-1133">Transmembrane helix</keyword>
<evidence type="ECO:0000256" key="9">
    <source>
        <dbReference type="SAM" id="Phobius"/>
    </source>
</evidence>
<evidence type="ECO:0000256" key="1">
    <source>
        <dbReference type="ARBA" id="ARBA00004429"/>
    </source>
</evidence>
<gene>
    <name evidence="10" type="primary">lptF</name>
    <name evidence="10" type="ORF">NQT62_10830</name>
</gene>
<keyword evidence="5" id="KW-0997">Cell inner membrane</keyword>
<dbReference type="RefSeq" id="WP_256764716.1">
    <property type="nucleotide sequence ID" value="NZ_JANIGO010000003.1"/>
</dbReference>
<dbReference type="PANTHER" id="PTHR33529:SF7">
    <property type="entry name" value="LIPOPOLYSACCHARIDE EXPORT SYSTEM PERMEASE PROTEIN LPTF"/>
    <property type="match status" value="1"/>
</dbReference>
<evidence type="ECO:0000313" key="11">
    <source>
        <dbReference type="Proteomes" id="UP001204142"/>
    </source>
</evidence>
<sequence>MLFRSSFRKDFAQTAGATFVALFTIIVTTVLVRTLGQAAGGTVDNAEVFMLILLGGLQYLPAALVITVFIAVMGVVSRAFKEQEMTAWFASGLSLHSLIRPVIRFAIPLTVLALACSVWLTPWAKAELDAAKDRFAKRSDVSKVSAGQFRESGDANRVFFVERQSELTKQVENVFVVDAKGENRTIVSASRGKVEIDADGQPYLVLSEGRRFALDGTGKRFTSTEFETYGVAIDNTLGAAPSYQLQHRRVDYLIADTSLPARAELLWRISLPLSALVLGLLAIPLAFVNPRGGQSLNQVFALLIYLTYSNVVSVTQSMVSKGKLDFWLALALPHLAVLLLFWFLLVRRNRPAGAAWFRRPASAKLQLDDVVGNQEIKP</sequence>
<keyword evidence="3" id="KW-0813">Transport</keyword>
<keyword evidence="11" id="KW-1185">Reference proteome</keyword>
<reference evidence="10 11" key="1">
    <citation type="submission" date="2022-07" db="EMBL/GenBank/DDBJ databases">
        <authorList>
            <person name="Xamxidin M."/>
            <person name="Wu M."/>
        </authorList>
    </citation>
    <scope>NUCLEOTIDE SEQUENCE [LARGE SCALE GENOMIC DNA]</scope>
    <source>
        <strain evidence="10 11">NBRC 111650</strain>
    </source>
</reference>
<evidence type="ECO:0000256" key="8">
    <source>
        <dbReference type="ARBA" id="ARBA00023136"/>
    </source>
</evidence>
<evidence type="ECO:0000256" key="2">
    <source>
        <dbReference type="ARBA" id="ARBA00014213"/>
    </source>
</evidence>
<evidence type="ECO:0000256" key="5">
    <source>
        <dbReference type="ARBA" id="ARBA00022519"/>
    </source>
</evidence>
<evidence type="ECO:0000256" key="6">
    <source>
        <dbReference type="ARBA" id="ARBA00022692"/>
    </source>
</evidence>
<comment type="subcellular location">
    <subcellularLocation>
        <location evidence="1">Cell inner membrane</location>
        <topology evidence="1">Multi-pass membrane protein</topology>
    </subcellularLocation>
</comment>
<evidence type="ECO:0000256" key="7">
    <source>
        <dbReference type="ARBA" id="ARBA00022989"/>
    </source>
</evidence>
<dbReference type="Pfam" id="PF03739">
    <property type="entry name" value="LptF_LptG"/>
    <property type="match status" value="1"/>
</dbReference>
<accession>A0ABT1WHC1</accession>
<organism evidence="10 11">
    <name type="scientific">Limnobacter humi</name>
    <dbReference type="NCBI Taxonomy" id="1778671"/>
    <lineage>
        <taxon>Bacteria</taxon>
        <taxon>Pseudomonadati</taxon>
        <taxon>Pseudomonadota</taxon>
        <taxon>Betaproteobacteria</taxon>
        <taxon>Burkholderiales</taxon>
        <taxon>Burkholderiaceae</taxon>
        <taxon>Limnobacter</taxon>
    </lineage>
</organism>
<keyword evidence="4" id="KW-1003">Cell membrane</keyword>
<feature type="transmembrane region" description="Helical" evidence="9">
    <location>
        <begin position="48"/>
        <end position="76"/>
    </location>
</feature>
<evidence type="ECO:0000313" key="10">
    <source>
        <dbReference type="EMBL" id="MCQ8896925.1"/>
    </source>
</evidence>
<feature type="transmembrane region" description="Helical" evidence="9">
    <location>
        <begin position="12"/>
        <end position="36"/>
    </location>
</feature>
<dbReference type="NCBIfam" id="TIGR04407">
    <property type="entry name" value="LptF_YjgP"/>
    <property type="match status" value="1"/>
</dbReference>
<keyword evidence="6 9" id="KW-0812">Transmembrane</keyword>
<evidence type="ECO:0000256" key="4">
    <source>
        <dbReference type="ARBA" id="ARBA00022475"/>
    </source>
</evidence>
<dbReference type="Proteomes" id="UP001204142">
    <property type="component" value="Unassembled WGS sequence"/>
</dbReference>
<keyword evidence="8 9" id="KW-0472">Membrane</keyword>
<feature type="transmembrane region" description="Helical" evidence="9">
    <location>
        <begin position="326"/>
        <end position="346"/>
    </location>
</feature>
<comment type="caution">
    <text evidence="10">The sequence shown here is derived from an EMBL/GenBank/DDBJ whole genome shotgun (WGS) entry which is preliminary data.</text>
</comment>
<evidence type="ECO:0000256" key="3">
    <source>
        <dbReference type="ARBA" id="ARBA00022448"/>
    </source>
</evidence>
<proteinExistence type="predicted"/>
<dbReference type="EMBL" id="JANIGO010000003">
    <property type="protein sequence ID" value="MCQ8896925.1"/>
    <property type="molecule type" value="Genomic_DNA"/>
</dbReference>
<dbReference type="InterPro" id="IPR030922">
    <property type="entry name" value="LptF"/>
</dbReference>
<feature type="transmembrane region" description="Helical" evidence="9">
    <location>
        <begin position="102"/>
        <end position="120"/>
    </location>
</feature>
<name>A0ABT1WHC1_9BURK</name>
<protein>
    <recommendedName>
        <fullName evidence="2">Lipopolysaccharide export system permease protein LptF</fullName>
    </recommendedName>
</protein>
<dbReference type="InterPro" id="IPR005495">
    <property type="entry name" value="LptG/LptF_permease"/>
</dbReference>
<feature type="transmembrane region" description="Helical" evidence="9">
    <location>
        <begin position="265"/>
        <end position="287"/>
    </location>
</feature>